<dbReference type="AlphaFoldDB" id="A0A195DRR2"/>
<dbReference type="Proteomes" id="UP000078492">
    <property type="component" value="Unassembled WGS sequence"/>
</dbReference>
<gene>
    <name evidence="1" type="ORF">ALC57_12118</name>
</gene>
<sequence>MSDCSVIFPLRISVGSSTCNLVLDRRGCPGAFVEPSSAKEEELGMLQILLTRYHGPTWDKRASKEETDTGSWASLMNAIKWDATNARKRSDDKAKSMHREIITGEITRYKPDEV</sequence>
<accession>A0A195DRR2</accession>
<evidence type="ECO:0000313" key="2">
    <source>
        <dbReference type="Proteomes" id="UP000078492"/>
    </source>
</evidence>
<organism evidence="1 2">
    <name type="scientific">Trachymyrmex cornetzi</name>
    <dbReference type="NCBI Taxonomy" id="471704"/>
    <lineage>
        <taxon>Eukaryota</taxon>
        <taxon>Metazoa</taxon>
        <taxon>Ecdysozoa</taxon>
        <taxon>Arthropoda</taxon>
        <taxon>Hexapoda</taxon>
        <taxon>Insecta</taxon>
        <taxon>Pterygota</taxon>
        <taxon>Neoptera</taxon>
        <taxon>Endopterygota</taxon>
        <taxon>Hymenoptera</taxon>
        <taxon>Apocrita</taxon>
        <taxon>Aculeata</taxon>
        <taxon>Formicoidea</taxon>
        <taxon>Formicidae</taxon>
        <taxon>Myrmicinae</taxon>
        <taxon>Trachymyrmex</taxon>
    </lineage>
</organism>
<keyword evidence="2" id="KW-1185">Reference proteome</keyword>
<name>A0A195DRR2_9HYME</name>
<proteinExistence type="predicted"/>
<evidence type="ECO:0000313" key="1">
    <source>
        <dbReference type="EMBL" id="KYN15615.1"/>
    </source>
</evidence>
<protein>
    <submittedName>
        <fullName evidence="1">Uncharacterized protein</fullName>
    </submittedName>
</protein>
<dbReference type="EMBL" id="KQ980530">
    <property type="protein sequence ID" value="KYN15615.1"/>
    <property type="molecule type" value="Genomic_DNA"/>
</dbReference>
<reference evidence="1 2" key="1">
    <citation type="submission" date="2015-09" db="EMBL/GenBank/DDBJ databases">
        <title>Trachymyrmex cornetzi WGS genome.</title>
        <authorList>
            <person name="Nygaard S."/>
            <person name="Hu H."/>
            <person name="Boomsma J."/>
            <person name="Zhang G."/>
        </authorList>
    </citation>
    <scope>NUCLEOTIDE SEQUENCE [LARGE SCALE GENOMIC DNA]</scope>
    <source>
        <strain evidence="1">Tcor2-1</strain>
        <tissue evidence="1">Whole body</tissue>
    </source>
</reference>